<evidence type="ECO:0000313" key="4">
    <source>
        <dbReference type="EMBL" id="SEP55389.1"/>
    </source>
</evidence>
<accession>A0A1H8YTE8</accession>
<gene>
    <name evidence="4" type="ORF">SAMN05216481_1011</name>
</gene>
<dbReference type="PROSITE" id="PS51186">
    <property type="entry name" value="GNAT"/>
    <property type="match status" value="1"/>
</dbReference>
<proteinExistence type="predicted"/>
<keyword evidence="4" id="KW-0687">Ribonucleoprotein</keyword>
<dbReference type="Pfam" id="PF00583">
    <property type="entry name" value="Acetyltransf_1"/>
    <property type="match status" value="1"/>
</dbReference>
<protein>
    <submittedName>
        <fullName evidence="4">Ribosomal protein S18 acetylase RimI</fullName>
    </submittedName>
</protein>
<dbReference type="SUPFAM" id="SSF55729">
    <property type="entry name" value="Acyl-CoA N-acyltransferases (Nat)"/>
    <property type="match status" value="1"/>
</dbReference>
<dbReference type="InterPro" id="IPR050832">
    <property type="entry name" value="Bact_Acetyltransf"/>
</dbReference>
<dbReference type="EMBL" id="FOET01000001">
    <property type="protein sequence ID" value="SEP55389.1"/>
    <property type="molecule type" value="Genomic_DNA"/>
</dbReference>
<organism evidence="4 5">
    <name type="scientific">Streptomyces radiopugnans</name>
    <dbReference type="NCBI Taxonomy" id="403935"/>
    <lineage>
        <taxon>Bacteria</taxon>
        <taxon>Bacillati</taxon>
        <taxon>Actinomycetota</taxon>
        <taxon>Actinomycetes</taxon>
        <taxon>Kitasatosporales</taxon>
        <taxon>Streptomycetaceae</taxon>
        <taxon>Streptomyces</taxon>
    </lineage>
</organism>
<keyword evidence="1" id="KW-0808">Transferase</keyword>
<dbReference type="STRING" id="403935.SAMN05216481_1011"/>
<dbReference type="PANTHER" id="PTHR43877">
    <property type="entry name" value="AMINOALKYLPHOSPHONATE N-ACETYLTRANSFERASE-RELATED-RELATED"/>
    <property type="match status" value="1"/>
</dbReference>
<dbReference type="Proteomes" id="UP000199055">
    <property type="component" value="Unassembled WGS sequence"/>
</dbReference>
<dbReference type="InterPro" id="IPR000182">
    <property type="entry name" value="GNAT_dom"/>
</dbReference>
<keyword evidence="4" id="KW-0689">Ribosomal protein</keyword>
<dbReference type="RefSeq" id="WP_093654044.1">
    <property type="nucleotide sequence ID" value="NZ_FOET01000001.1"/>
</dbReference>
<keyword evidence="5" id="KW-1185">Reference proteome</keyword>
<dbReference type="GO" id="GO:0016747">
    <property type="term" value="F:acyltransferase activity, transferring groups other than amino-acyl groups"/>
    <property type="evidence" value="ECO:0007669"/>
    <property type="project" value="InterPro"/>
</dbReference>
<dbReference type="InterPro" id="IPR016181">
    <property type="entry name" value="Acyl_CoA_acyltransferase"/>
</dbReference>
<dbReference type="CDD" id="cd04301">
    <property type="entry name" value="NAT_SF"/>
    <property type="match status" value="1"/>
</dbReference>
<dbReference type="AlphaFoldDB" id="A0A1H8YTE8"/>
<evidence type="ECO:0000313" key="5">
    <source>
        <dbReference type="Proteomes" id="UP000199055"/>
    </source>
</evidence>
<name>A0A1H8YTE8_9ACTN</name>
<sequence>MANYTVRAVRADDWQRLKELRLKALADPVAAVAFLEQYEEAVAYPDSIWEQRAADGEGCGDRVTLVGETGDGLLCGKLTVLAEGDRTQLVGVYMSPGHRGTGLAAQLLEAAVEWSWARPAVERVRLYVHEDNHRAEAFYRRQGFRRTGRTDTDPRASAFTAYEMELPRPRR</sequence>
<evidence type="ECO:0000256" key="1">
    <source>
        <dbReference type="ARBA" id="ARBA00022679"/>
    </source>
</evidence>
<dbReference type="Gene3D" id="3.40.630.30">
    <property type="match status" value="1"/>
</dbReference>
<feature type="domain" description="N-acetyltransferase" evidence="3">
    <location>
        <begin position="4"/>
        <end position="169"/>
    </location>
</feature>
<evidence type="ECO:0000259" key="3">
    <source>
        <dbReference type="PROSITE" id="PS51186"/>
    </source>
</evidence>
<dbReference type="GO" id="GO:0005840">
    <property type="term" value="C:ribosome"/>
    <property type="evidence" value="ECO:0007669"/>
    <property type="project" value="UniProtKB-KW"/>
</dbReference>
<evidence type="ECO:0000256" key="2">
    <source>
        <dbReference type="ARBA" id="ARBA00023315"/>
    </source>
</evidence>
<keyword evidence="2" id="KW-0012">Acyltransferase</keyword>
<reference evidence="4 5" key="1">
    <citation type="submission" date="2016-10" db="EMBL/GenBank/DDBJ databases">
        <authorList>
            <person name="de Groot N.N."/>
        </authorList>
    </citation>
    <scope>NUCLEOTIDE SEQUENCE [LARGE SCALE GENOMIC DNA]</scope>
    <source>
        <strain evidence="4 5">CGMCC 4.3519</strain>
    </source>
</reference>